<dbReference type="GO" id="GO:0004674">
    <property type="term" value="F:protein serine/threonine kinase activity"/>
    <property type="evidence" value="ECO:0007669"/>
    <property type="project" value="UniProtKB-KW"/>
</dbReference>
<dbReference type="GO" id="GO:0006623">
    <property type="term" value="P:protein targeting to vacuole"/>
    <property type="evidence" value="ECO:0007669"/>
    <property type="project" value="TreeGrafter"/>
</dbReference>
<evidence type="ECO:0000259" key="12">
    <source>
        <dbReference type="PROSITE" id="PS50011"/>
    </source>
</evidence>
<evidence type="ECO:0000256" key="10">
    <source>
        <dbReference type="PROSITE-ProRule" id="PRU00221"/>
    </source>
</evidence>
<name>A0A2H8TZ70_9HEMI</name>
<evidence type="ECO:0000256" key="9">
    <source>
        <dbReference type="ARBA" id="ARBA00022840"/>
    </source>
</evidence>
<keyword evidence="5" id="KW-0808">Transferase</keyword>
<keyword evidence="9" id="KW-0067">ATP-binding</keyword>
<accession>A0A2H8TZ70</accession>
<dbReference type="PROSITE" id="PS00108">
    <property type="entry name" value="PROTEIN_KINASE_ST"/>
    <property type="match status" value="1"/>
</dbReference>
<dbReference type="Pfam" id="PF22956">
    <property type="entry name" value="VPS15-like_hel"/>
    <property type="match status" value="1"/>
</dbReference>
<dbReference type="CDD" id="cd13980">
    <property type="entry name" value="STKc_Vps15"/>
    <property type="match status" value="1"/>
</dbReference>
<dbReference type="SMART" id="SM00320">
    <property type="entry name" value="WD40"/>
    <property type="match status" value="5"/>
</dbReference>
<keyword evidence="7" id="KW-0547">Nucleotide-binding</keyword>
<dbReference type="FunFam" id="1.10.510.10:FF:000497">
    <property type="entry name" value="Phosphoinositide 3-kinase regulatory subunit"/>
    <property type="match status" value="1"/>
</dbReference>
<dbReference type="InterPro" id="IPR000719">
    <property type="entry name" value="Prot_kinase_dom"/>
</dbReference>
<dbReference type="SMART" id="SM00220">
    <property type="entry name" value="S_TKc"/>
    <property type="match status" value="1"/>
</dbReference>
<evidence type="ECO:0000256" key="7">
    <source>
        <dbReference type="ARBA" id="ARBA00022741"/>
    </source>
</evidence>
<dbReference type="InterPro" id="IPR036322">
    <property type="entry name" value="WD40_repeat_dom_sf"/>
</dbReference>
<dbReference type="GO" id="GO:0045324">
    <property type="term" value="P:late endosome to vacuole transport"/>
    <property type="evidence" value="ECO:0007669"/>
    <property type="project" value="InterPro"/>
</dbReference>
<dbReference type="GO" id="GO:0005776">
    <property type="term" value="C:autophagosome"/>
    <property type="evidence" value="ECO:0007669"/>
    <property type="project" value="UniProtKB-SubCell"/>
</dbReference>
<keyword evidence="8 13" id="KW-0418">Kinase</keyword>
<dbReference type="PROSITE" id="PS50294">
    <property type="entry name" value="WD_REPEATS_REGION"/>
    <property type="match status" value="2"/>
</dbReference>
<dbReference type="InterPro" id="IPR008271">
    <property type="entry name" value="Ser/Thr_kinase_AS"/>
</dbReference>
<dbReference type="Pfam" id="PF00069">
    <property type="entry name" value="Pkinase"/>
    <property type="match status" value="1"/>
</dbReference>
<comment type="subcellular location">
    <subcellularLocation>
        <location evidence="1">Cytoplasmic vesicle</location>
        <location evidence="1">Autophagosome</location>
    </subcellularLocation>
</comment>
<dbReference type="EC" id="2.7.11.1" evidence="2"/>
<protein>
    <recommendedName>
        <fullName evidence="2">non-specific serine/threonine protein kinase</fullName>
        <ecNumber evidence="2">2.7.11.1</ecNumber>
    </recommendedName>
</protein>
<dbReference type="InterPro" id="IPR055231">
    <property type="entry name" value="2AA_helical"/>
</dbReference>
<dbReference type="Gene3D" id="1.25.10.10">
    <property type="entry name" value="Leucine-rich Repeat Variant"/>
    <property type="match status" value="1"/>
</dbReference>
<evidence type="ECO:0000256" key="8">
    <source>
        <dbReference type="ARBA" id="ARBA00022777"/>
    </source>
</evidence>
<feature type="compositionally biased region" description="Polar residues" evidence="11">
    <location>
        <begin position="851"/>
        <end position="881"/>
    </location>
</feature>
<dbReference type="Pfam" id="PF00400">
    <property type="entry name" value="WD40"/>
    <property type="match status" value="2"/>
</dbReference>
<dbReference type="OrthoDB" id="242910at2759"/>
<feature type="domain" description="Protein kinase" evidence="12">
    <location>
        <begin position="26"/>
        <end position="316"/>
    </location>
</feature>
<feature type="region of interest" description="Disordered" evidence="11">
    <location>
        <begin position="851"/>
        <end position="886"/>
    </location>
</feature>
<dbReference type="InterPro" id="IPR011989">
    <property type="entry name" value="ARM-like"/>
</dbReference>
<dbReference type="GO" id="GO:0005770">
    <property type="term" value="C:late endosome"/>
    <property type="evidence" value="ECO:0007669"/>
    <property type="project" value="TreeGrafter"/>
</dbReference>
<evidence type="ECO:0000256" key="4">
    <source>
        <dbReference type="ARBA" id="ARBA00022574"/>
    </source>
</evidence>
<dbReference type="GO" id="GO:0016236">
    <property type="term" value="P:macroautophagy"/>
    <property type="evidence" value="ECO:0007669"/>
    <property type="project" value="InterPro"/>
</dbReference>
<feature type="repeat" description="WD" evidence="10">
    <location>
        <begin position="948"/>
        <end position="980"/>
    </location>
</feature>
<keyword evidence="6" id="KW-0677">Repeat</keyword>
<dbReference type="InterPro" id="IPR015943">
    <property type="entry name" value="WD40/YVTN_repeat-like_dom_sf"/>
</dbReference>
<feature type="repeat" description="WD" evidence="10">
    <location>
        <begin position="1305"/>
        <end position="1319"/>
    </location>
</feature>
<organism evidence="13">
    <name type="scientific">Melanaphis sacchari</name>
    <dbReference type="NCBI Taxonomy" id="742174"/>
    <lineage>
        <taxon>Eukaryota</taxon>
        <taxon>Metazoa</taxon>
        <taxon>Ecdysozoa</taxon>
        <taxon>Arthropoda</taxon>
        <taxon>Hexapoda</taxon>
        <taxon>Insecta</taxon>
        <taxon>Pterygota</taxon>
        <taxon>Neoptera</taxon>
        <taxon>Paraneoptera</taxon>
        <taxon>Hemiptera</taxon>
        <taxon>Sternorrhyncha</taxon>
        <taxon>Aphidomorpha</taxon>
        <taxon>Aphidoidea</taxon>
        <taxon>Aphididae</taxon>
        <taxon>Aphidini</taxon>
        <taxon>Melanaphis</taxon>
    </lineage>
</organism>
<evidence type="ECO:0000256" key="11">
    <source>
        <dbReference type="SAM" id="MobiDB-lite"/>
    </source>
</evidence>
<dbReference type="PROSITE" id="PS50011">
    <property type="entry name" value="PROTEIN_KINASE_DOM"/>
    <property type="match status" value="1"/>
</dbReference>
<dbReference type="PROSITE" id="PS50082">
    <property type="entry name" value="WD_REPEATS_2"/>
    <property type="match status" value="2"/>
</dbReference>
<dbReference type="InterPro" id="IPR016024">
    <property type="entry name" value="ARM-type_fold"/>
</dbReference>
<dbReference type="PANTHER" id="PTHR17583">
    <property type="entry name" value="PHOSPHOINOSITIDE 3-KINASE REGULATORY SUBUNIT 4"/>
    <property type="match status" value="1"/>
</dbReference>
<dbReference type="Gene3D" id="2.130.10.10">
    <property type="entry name" value="YVTN repeat-like/Quinoprotein amine dehydrogenase"/>
    <property type="match status" value="3"/>
</dbReference>
<keyword evidence="4 10" id="KW-0853">WD repeat</keyword>
<reference evidence="13" key="1">
    <citation type="submission" date="2017-10" db="EMBL/GenBank/DDBJ databases">
        <title>Transcriptome Assembly of Sugarcane Aphid Adults.</title>
        <authorList>
            <person name="Scully E.D."/>
            <person name="Palmer N.A."/>
            <person name="Geib S.M."/>
            <person name="Sarath G."/>
            <person name="Sattler S.E."/>
        </authorList>
    </citation>
    <scope>NUCLEOTIDE SEQUENCE</scope>
    <source>
        <tissue evidence="13">Whole body</tissue>
    </source>
</reference>
<dbReference type="EMBL" id="GFXV01007394">
    <property type="protein sequence ID" value="MBW19199.1"/>
    <property type="molecule type" value="Transcribed_RNA"/>
</dbReference>
<dbReference type="GO" id="GO:0071561">
    <property type="term" value="C:nucleus-vacuole junction"/>
    <property type="evidence" value="ECO:0007669"/>
    <property type="project" value="TreeGrafter"/>
</dbReference>
<proteinExistence type="predicted"/>
<dbReference type="GO" id="GO:0034271">
    <property type="term" value="C:phosphatidylinositol 3-kinase complex, class III, type I"/>
    <property type="evidence" value="ECO:0007669"/>
    <property type="project" value="TreeGrafter"/>
</dbReference>
<evidence type="ECO:0000256" key="3">
    <source>
        <dbReference type="ARBA" id="ARBA00022527"/>
    </source>
</evidence>
<dbReference type="InterPro" id="IPR045162">
    <property type="entry name" value="Vps15-like"/>
</dbReference>
<evidence type="ECO:0000313" key="13">
    <source>
        <dbReference type="EMBL" id="MBW19199.1"/>
    </source>
</evidence>
<dbReference type="GO" id="GO:0034272">
    <property type="term" value="C:phosphatidylinositol 3-kinase complex, class III, type II"/>
    <property type="evidence" value="ECO:0007669"/>
    <property type="project" value="TreeGrafter"/>
</dbReference>
<dbReference type="SUPFAM" id="SSF48371">
    <property type="entry name" value="ARM repeat"/>
    <property type="match status" value="1"/>
</dbReference>
<sequence>MGNQLVGIAPSEIFPVEHYLTDHSQLQFDASLGSTRFFKVARAKSQEGMIVVKVFALHDPMLPLVKHRVHIEEIKSKLQSAVNCLCFQKVIMTDKAVFLMREYVKYSLYDRISTRPFLTMIEKKFIAFQILFALRQCHTLGVCHGDIKLENIMITSWNWVLLTDIASYKPTYLPDDNPADYSFFFDTSRRRLCYIAPERFVKTSAELSNQLLPSEDHVKKGELTPAMDIFSTGCALAEMFTDGRPPFDLSQLLAYRNGEYDPNPHIDTIEDKEIRDLIKSMIQLNPADRCSAELYLDEEKNKIFPDYFYSFLQPYLQMFSATNPIISPDEKIDRLKSDINGIINMLLPSNDSEECTDGLVLIVQLVTSCIRGLHLSTTKIQAMDVLLELSTYCSAETVLDRIVPYIFYMIQDVSPGVRKSALHGLNNTLSTVKNLKPSDANTFPEYIFPGLINVAHDDAVIVRTTFAQIISQLAQTGLRFLKCCQNVQEDEPTSSTFETELATLHEMVQQSVSSLLTDSHNIVKQTLVNSNIIELCEFFGTQRANDVILSHMVTFLNDKTDKHLRASFFDNFVNVAAFVDQQCSPILCPLLQQGFTDSEEFVAKKALNAMSHLIEKRLLQKTALYQLIRDISCFLIHPNLWIRQATVGCFSATARMLDDVDVQCKILPVMKPYLKHSIILVDREELVMNTLKDPLPRNIYDTVVKCSILETLVDILGERKKARTIANTGHIPLTSVTQSMHQNSALRNLIRKLESEGMTEIIEDQLLALSKHILKVHKQLAFDNKYNTKGKINIGDSKLNVHCYSIALARSQYSKLQDPIPLANRRRGMDDHHQSVSNMNDEWKCMFGSPELSSSKQMHSSRNPSPIGGSYTSDVQPSPSHSIEGPTDMSYIHYRYAPCKLELRKLISHRQECHEMTMRRHEWAEQEVWKPRLPPPGWRLRSQLVAHLHEHKSGVNRLVTIPNTSLFASCSSDSYVRIWDCVKMEGKNIANRSKQVYNHQNGALYGMTTCRNNQSLATVSHSGSVIVLNLESNSNKLGVIQMKQLDLQEDGCAVDISYLDSGSQTVLVYATVYGSLIGWDLRAPKLAWKVNNDIKQGIITAMCLDTRQSCLTLGTSSGYHTCWDLRFRLPIATIAHSKAVRVRRLIKHPSEPSWIISAMQDNNEVTVWNLESGSKQQTLWASSAPPLSNSQTNNHSVCALYTMNTDHGPELLTGGTDQRVRKWNLSSPSDSYIAIPAASDVMGHSLYCYECRLVDGTNVVQEVCTKSNSTVMTGDEEPPCATDQPAPGHVGSILDITSCMASQCFLVTASCDGIIKVWK</sequence>
<evidence type="ECO:0000256" key="5">
    <source>
        <dbReference type="ARBA" id="ARBA00022679"/>
    </source>
</evidence>
<dbReference type="SUPFAM" id="SSF56112">
    <property type="entry name" value="Protein kinase-like (PK-like)"/>
    <property type="match status" value="1"/>
</dbReference>
<dbReference type="Gene3D" id="1.10.510.10">
    <property type="entry name" value="Transferase(Phosphotransferase) domain 1"/>
    <property type="match status" value="1"/>
</dbReference>
<dbReference type="GO" id="GO:0005524">
    <property type="term" value="F:ATP binding"/>
    <property type="evidence" value="ECO:0007669"/>
    <property type="project" value="UniProtKB-KW"/>
</dbReference>
<evidence type="ECO:0000256" key="1">
    <source>
        <dbReference type="ARBA" id="ARBA00004419"/>
    </source>
</evidence>
<evidence type="ECO:0000256" key="6">
    <source>
        <dbReference type="ARBA" id="ARBA00022737"/>
    </source>
</evidence>
<dbReference type="InterPro" id="IPR011009">
    <property type="entry name" value="Kinase-like_dom_sf"/>
</dbReference>
<evidence type="ECO:0000256" key="2">
    <source>
        <dbReference type="ARBA" id="ARBA00012513"/>
    </source>
</evidence>
<keyword evidence="3" id="KW-0723">Serine/threonine-protein kinase</keyword>
<gene>
    <name evidence="13" type="primary">PIK3R4_0</name>
</gene>
<dbReference type="InterPro" id="IPR001680">
    <property type="entry name" value="WD40_rpt"/>
</dbReference>
<dbReference type="PANTHER" id="PTHR17583:SF0">
    <property type="entry name" value="PHOSPHOINOSITIDE 3-KINASE REGULATORY SUBUNIT 4"/>
    <property type="match status" value="1"/>
</dbReference>
<dbReference type="SUPFAM" id="SSF50978">
    <property type="entry name" value="WD40 repeat-like"/>
    <property type="match status" value="1"/>
</dbReference>